<keyword evidence="1" id="KW-0378">Hydrolase</keyword>
<evidence type="ECO:0000256" key="1">
    <source>
        <dbReference type="RuleBase" id="RU365033"/>
    </source>
</evidence>
<dbReference type="EC" id="3.1.4.1" evidence="1"/>
<comment type="function">
    <text evidence="1">Nuclease required for the repair of DNA interstrand cross-links (ICL). Acts as a 5'-3' exonuclease that anchors at a cut end of DNA and cleaves DNA successively at every third nucleotide, allowing to excise an ICL from one strand through flanking incisions.</text>
</comment>
<keyword evidence="1" id="KW-0234">DNA repair</keyword>
<name>A0ABN8CW98_9STRA</name>
<evidence type="ECO:0000313" key="2">
    <source>
        <dbReference type="EMBL" id="CAH0517395.1"/>
    </source>
</evidence>
<keyword evidence="3" id="KW-1185">Reference proteome</keyword>
<keyword evidence="1" id="KW-0460">Magnesium</keyword>
<evidence type="ECO:0000313" key="3">
    <source>
        <dbReference type="Proteomes" id="UP001158986"/>
    </source>
</evidence>
<dbReference type="EMBL" id="CAKLCB010000236">
    <property type="protein sequence ID" value="CAH0517395.1"/>
    <property type="molecule type" value="Genomic_DNA"/>
</dbReference>
<gene>
    <name evidence="2" type="ORF">PBS001_LOCUS4011</name>
</gene>
<organism evidence="2 3">
    <name type="scientific">Peronospora belbahrii</name>
    <dbReference type="NCBI Taxonomy" id="622444"/>
    <lineage>
        <taxon>Eukaryota</taxon>
        <taxon>Sar</taxon>
        <taxon>Stramenopiles</taxon>
        <taxon>Oomycota</taxon>
        <taxon>Peronosporomycetes</taxon>
        <taxon>Peronosporales</taxon>
        <taxon>Peronosporaceae</taxon>
        <taxon>Peronospora</taxon>
    </lineage>
</organism>
<comment type="caution">
    <text evidence="2">The sequence shown here is derived from an EMBL/GenBank/DDBJ whole genome shotgun (WGS) entry which is preliminary data.</text>
</comment>
<sequence>MTNVEAMIQTKEEYIPPLWEDAYARHLTLVLSSILFERQDFRHLFSIDEIQLASRLITDLKPLEQQLYARLLQRQGPWYKTTSLFRYFIQNKNIKIKRNVLLQQQEELLQQDNELQEQLLNNTQIQHTLRVMIDAGFFQTFPVMTATSLKPHMATLNDIPIPMSDMDTILDAIACCATASELATLYKKMTGSTKYVTKVNLMATIRTLAKTQRRIDGSRIPVAQLMHEIWLDSYPLVGRKSSDVMVLRMTPAIHRFDTKNASSLLLCVYTTVQYNVNDAATTSGECSSAHCHGNAQEYKVTRSRNVDDSLMQICNSHCVFPSSEAYVSYEVAYQLHRIMSIVEQCIPVVTPEKEYVEPDLELKWMLSDVPPLFLAFQRAFDDS</sequence>
<comment type="similarity">
    <text evidence="1">Belongs to the FAN1 family.</text>
</comment>
<dbReference type="PANTHER" id="PTHR15749:SF4">
    <property type="entry name" value="FANCONI-ASSOCIATED NUCLEASE 1"/>
    <property type="match status" value="1"/>
</dbReference>
<protein>
    <recommendedName>
        <fullName evidence="1">Fanconi-associated nuclease</fullName>
        <ecNumber evidence="1">3.1.4.1</ecNumber>
    </recommendedName>
</protein>
<keyword evidence="1" id="KW-0479">Metal-binding</keyword>
<keyword evidence="1" id="KW-0464">Manganese</keyword>
<dbReference type="PANTHER" id="PTHR15749">
    <property type="entry name" value="FANCONI-ASSOCIATED NUCLEASE 1"/>
    <property type="match status" value="1"/>
</dbReference>
<keyword evidence="1" id="KW-0227">DNA damage</keyword>
<dbReference type="InterPro" id="IPR033315">
    <property type="entry name" value="Fan1-like"/>
</dbReference>
<comment type="cofactor">
    <cofactor evidence="1">
        <name>Mg(2+)</name>
        <dbReference type="ChEBI" id="CHEBI:18420"/>
    </cofactor>
    <cofactor evidence="1">
        <name>Mn(2+)</name>
        <dbReference type="ChEBI" id="CHEBI:29035"/>
    </cofactor>
</comment>
<keyword evidence="1" id="KW-0539">Nucleus</keyword>
<comment type="catalytic activity">
    <reaction evidence="1">
        <text>Hydrolytically removes 5'-nucleotides successively from the 3'-hydroxy termini of 3'-hydroxy-terminated oligonucleotides.</text>
        <dbReference type="EC" id="3.1.4.1"/>
    </reaction>
</comment>
<accession>A0ABN8CW98</accession>
<proteinExistence type="inferred from homology"/>
<dbReference type="Proteomes" id="UP001158986">
    <property type="component" value="Unassembled WGS sequence"/>
</dbReference>
<keyword evidence="1" id="KW-0540">Nuclease</keyword>
<comment type="subcellular location">
    <subcellularLocation>
        <location evidence="1">Nucleus</location>
    </subcellularLocation>
</comment>
<reference evidence="2 3" key="1">
    <citation type="submission" date="2021-11" db="EMBL/GenBank/DDBJ databases">
        <authorList>
            <person name="Islam A."/>
            <person name="Islam S."/>
            <person name="Flora M.S."/>
            <person name="Rahman M."/>
            <person name="Ziaur R.M."/>
            <person name="Epstein J.H."/>
            <person name="Hassan M."/>
            <person name="Klassen M."/>
            <person name="Woodard K."/>
            <person name="Webb A."/>
            <person name="Webby R.J."/>
            <person name="El Zowalaty M.E."/>
        </authorList>
    </citation>
    <scope>NUCLEOTIDE SEQUENCE [LARGE SCALE GENOMIC DNA]</scope>
    <source>
        <strain evidence="2">Pbs1</strain>
    </source>
</reference>